<dbReference type="AlphaFoldDB" id="A0A024HPH6"/>
<evidence type="ECO:0000313" key="2">
    <source>
        <dbReference type="Proteomes" id="UP000025241"/>
    </source>
</evidence>
<reference evidence="1 2" key="1">
    <citation type="submission" date="2013-03" db="EMBL/GenBank/DDBJ databases">
        <authorList>
            <person name="Linke B."/>
        </authorList>
    </citation>
    <scope>NUCLEOTIDE SEQUENCE [LARGE SCALE GENOMIC DNA]</scope>
    <source>
        <strain evidence="1 2">B13</strain>
    </source>
</reference>
<dbReference type="Proteomes" id="UP000025241">
    <property type="component" value="Chromosome I"/>
</dbReference>
<dbReference type="EMBL" id="HG322950">
    <property type="protein sequence ID" value="CDF86328.1"/>
    <property type="molecule type" value="Genomic_DNA"/>
</dbReference>
<name>A0A024HPH6_PSEKB</name>
<dbReference type="RefSeq" id="WP_043255391.1">
    <property type="nucleotide sequence ID" value="NZ_HG322950.1"/>
</dbReference>
<sequence>MNDEINILDLGQVRWWGHAIHGLALIGGTSPVYKASGLQFALPADIATSLVDAAVGIPNEDQGNVHLVKVPGVAELDITEEEAADELQEGRVWQDYALLSGSTQALAGQALKGWICIDPAGKRWLVKPTGTPSLRYGSVAAGGSLSLSFDVTPFGYVGDPVDAPVSIGGILGSLGQENPPDLVAPNGSMLAMRISSIASHGRSVVIALMPNRTLPADIRDLPYGFLQLDLVGNGPNFTVALSVLHTRIETFGDRHNQLIGSVPNNWRIRPQFKGTVLVEERDAGGNLLHGEAIYEPTPFSVLQVGDPDWQYGYSTTTFYFSIGTVQGQAYLKNRLVSVVFDENNNLVRTTIDWEQDSQMTYNTPEMTYSGSYKLVTGSAVTGSRSGTVTVALTLNASGSYTERMIHKRDGEEFSRCEFTAPVNVSYAYSVSLSVNDATLDGFTDLVFSPVGATARYMIGGPDSFNTIPSGDHWSNPMTVTYDGEVLSTLDLHGHGYANVGGDPLPVQRVGMSVVMRAEEPYLRFDCNVIRLCNHASALRVERFEDSSASTPVWAKSKKAVATVGSAWVNPRTATDNVDRTRLTASYHPITHALNVDLDWSPTNRARGTWI</sequence>
<gene>
    <name evidence="1" type="ORF">PKB_5015</name>
</gene>
<dbReference type="OrthoDB" id="6887973at2"/>
<reference evidence="1 2" key="2">
    <citation type="submission" date="2014-05" db="EMBL/GenBank/DDBJ databases">
        <title>Genome sequence of the 3-chlorobenzoate degrading bacterium Pseudomonas knackmussii B13 shows multiple evidence for horizontal gene transfer.</title>
        <authorList>
            <person name="Miyazaki R."/>
            <person name="Bertelli C."/>
            <person name="Falquet L."/>
            <person name="Robinson-Rechavi M."/>
            <person name="Gharib W."/>
            <person name="Roy S."/>
            <person name="Van der Meer J.R."/>
        </authorList>
    </citation>
    <scope>NUCLEOTIDE SEQUENCE [LARGE SCALE GENOMIC DNA]</scope>
    <source>
        <strain evidence="1 2">B13</strain>
    </source>
</reference>
<accession>A0A024HPH6</accession>
<dbReference type="KEGG" id="pkc:PKB_5015"/>
<dbReference type="HOGENOM" id="CLU_447497_0_0_6"/>
<dbReference type="STRING" id="1301098.PKB_5015"/>
<keyword evidence="2" id="KW-1185">Reference proteome</keyword>
<protein>
    <submittedName>
        <fullName evidence="1">Uncharacterized protein</fullName>
    </submittedName>
</protein>
<organism evidence="1 2">
    <name type="scientific">Pseudomonas knackmussii (strain DSM 6978 / CCUG 54928 / LMG 23759 / B13)</name>
    <dbReference type="NCBI Taxonomy" id="1301098"/>
    <lineage>
        <taxon>Bacteria</taxon>
        <taxon>Pseudomonadati</taxon>
        <taxon>Pseudomonadota</taxon>
        <taxon>Gammaproteobacteria</taxon>
        <taxon>Pseudomonadales</taxon>
        <taxon>Pseudomonadaceae</taxon>
        <taxon>Pseudomonas</taxon>
    </lineage>
</organism>
<evidence type="ECO:0000313" key="1">
    <source>
        <dbReference type="EMBL" id="CDF86328.1"/>
    </source>
</evidence>
<dbReference type="PATRIC" id="fig|1301098.3.peg.4995"/>
<proteinExistence type="predicted"/>